<evidence type="ECO:0000259" key="7">
    <source>
        <dbReference type="Pfam" id="PF17917"/>
    </source>
</evidence>
<evidence type="ECO:0000256" key="5">
    <source>
        <dbReference type="ARBA" id="ARBA00022801"/>
    </source>
</evidence>
<dbReference type="OrthoDB" id="5850908at2759"/>
<evidence type="ECO:0000256" key="3">
    <source>
        <dbReference type="ARBA" id="ARBA00022722"/>
    </source>
</evidence>
<dbReference type="GO" id="GO:0003964">
    <property type="term" value="F:RNA-directed DNA polymerase activity"/>
    <property type="evidence" value="ECO:0007669"/>
    <property type="project" value="UniProtKB-KW"/>
</dbReference>
<name>A0A0N4W4Y0_HAEPC</name>
<gene>
    <name evidence="8" type="ORF">HPLM_LOCUS4971</name>
</gene>
<evidence type="ECO:0000256" key="2">
    <source>
        <dbReference type="ARBA" id="ARBA00022695"/>
    </source>
</evidence>
<evidence type="ECO:0000313" key="8">
    <source>
        <dbReference type="EMBL" id="VDO24492.1"/>
    </source>
</evidence>
<feature type="domain" description="Reverse transcriptase RNase H-like" evidence="7">
    <location>
        <begin position="5"/>
        <end position="83"/>
    </location>
</feature>
<dbReference type="InterPro" id="IPR050951">
    <property type="entry name" value="Retrovirus_Pol_polyprotein"/>
</dbReference>
<keyword evidence="3" id="KW-0540">Nuclease</keyword>
<dbReference type="GO" id="GO:0016787">
    <property type="term" value="F:hydrolase activity"/>
    <property type="evidence" value="ECO:0007669"/>
    <property type="project" value="UniProtKB-KW"/>
</dbReference>
<dbReference type="SUPFAM" id="SSF56672">
    <property type="entry name" value="DNA/RNA polymerases"/>
    <property type="match status" value="1"/>
</dbReference>
<dbReference type="STRING" id="6290.A0A0N4W4Y0"/>
<dbReference type="InterPro" id="IPR041373">
    <property type="entry name" value="RT_RNaseH"/>
</dbReference>
<dbReference type="PANTHER" id="PTHR37984:SF5">
    <property type="entry name" value="PROTEIN NYNRIN-LIKE"/>
    <property type="match status" value="1"/>
</dbReference>
<dbReference type="EMBL" id="UZAF01016272">
    <property type="protein sequence ID" value="VDO24492.1"/>
    <property type="molecule type" value="Genomic_DNA"/>
</dbReference>
<dbReference type="GO" id="GO:0004519">
    <property type="term" value="F:endonuclease activity"/>
    <property type="evidence" value="ECO:0007669"/>
    <property type="project" value="UniProtKB-KW"/>
</dbReference>
<dbReference type="AlphaFoldDB" id="A0A0N4W4Y0"/>
<dbReference type="Pfam" id="PF17917">
    <property type="entry name" value="RT_RNaseH"/>
    <property type="match status" value="1"/>
</dbReference>
<protein>
    <submittedName>
        <fullName evidence="10">RT_RNaseH domain-containing protein</fullName>
    </submittedName>
</protein>
<keyword evidence="2" id="KW-0548">Nucleotidyltransferase</keyword>
<keyword evidence="9" id="KW-1185">Reference proteome</keyword>
<evidence type="ECO:0000313" key="9">
    <source>
        <dbReference type="Proteomes" id="UP000268014"/>
    </source>
</evidence>
<proteinExistence type="predicted"/>
<dbReference type="WBParaSite" id="HPLM_0000497901-mRNA-1">
    <property type="protein sequence ID" value="HPLM_0000497901-mRNA-1"/>
    <property type="gene ID" value="HPLM_0000497901"/>
</dbReference>
<evidence type="ECO:0000256" key="1">
    <source>
        <dbReference type="ARBA" id="ARBA00022679"/>
    </source>
</evidence>
<reference evidence="8 9" key="2">
    <citation type="submission" date="2018-11" db="EMBL/GenBank/DDBJ databases">
        <authorList>
            <consortium name="Pathogen Informatics"/>
        </authorList>
    </citation>
    <scope>NUCLEOTIDE SEQUENCE [LARGE SCALE GENOMIC DNA]</scope>
    <source>
        <strain evidence="8 9">MHpl1</strain>
    </source>
</reference>
<keyword evidence="5" id="KW-0378">Hydrolase</keyword>
<evidence type="ECO:0000256" key="4">
    <source>
        <dbReference type="ARBA" id="ARBA00022759"/>
    </source>
</evidence>
<accession>A0A0N4W4Y0</accession>
<organism evidence="10">
    <name type="scientific">Haemonchus placei</name>
    <name type="common">Barber's pole worm</name>
    <dbReference type="NCBI Taxonomy" id="6290"/>
    <lineage>
        <taxon>Eukaryota</taxon>
        <taxon>Metazoa</taxon>
        <taxon>Ecdysozoa</taxon>
        <taxon>Nematoda</taxon>
        <taxon>Chromadorea</taxon>
        <taxon>Rhabditida</taxon>
        <taxon>Rhabditina</taxon>
        <taxon>Rhabditomorpha</taxon>
        <taxon>Strongyloidea</taxon>
        <taxon>Trichostrongylidae</taxon>
        <taxon>Haemonchus</taxon>
    </lineage>
</organism>
<evidence type="ECO:0000256" key="6">
    <source>
        <dbReference type="ARBA" id="ARBA00022918"/>
    </source>
</evidence>
<keyword evidence="6" id="KW-0695">RNA-directed DNA polymerase</keyword>
<dbReference type="PANTHER" id="PTHR37984">
    <property type="entry name" value="PROTEIN CBG26694"/>
    <property type="match status" value="1"/>
</dbReference>
<evidence type="ECO:0000313" key="10">
    <source>
        <dbReference type="WBParaSite" id="HPLM_0000497901-mRNA-1"/>
    </source>
</evidence>
<dbReference type="InterPro" id="IPR043502">
    <property type="entry name" value="DNA/RNA_pol_sf"/>
</dbReference>
<dbReference type="Proteomes" id="UP000268014">
    <property type="component" value="Unassembled WGS sequence"/>
</dbReference>
<sequence>MAAGVSNYGLGPTLSHLFPDISEKVVYRASCCLTPAQKVYSQIEKEAPTLIFAEQKFYRFVHERHFTVKTDHKVLVANLGKKKGIPVYNGNRLQ</sequence>
<reference evidence="10" key="1">
    <citation type="submission" date="2017-02" db="UniProtKB">
        <authorList>
            <consortium name="WormBaseParasite"/>
        </authorList>
    </citation>
    <scope>IDENTIFICATION</scope>
</reference>
<keyword evidence="4" id="KW-0255">Endonuclease</keyword>
<keyword evidence="1" id="KW-0808">Transferase</keyword>